<dbReference type="AlphaFoldDB" id="A0A9P1FN24"/>
<accession>A0A9P1FN24</accession>
<evidence type="ECO:0000256" key="2">
    <source>
        <dbReference type="ARBA" id="ARBA00022801"/>
    </source>
</evidence>
<sequence length="821" mass="90311">MARYGGHHVLENVIVIKPFDVGKPDSQEQCDPCDSDNAADLETTEHPLILRMQKEMDGSNTTPRTPRGPAPPWAAELPERRDRTATGCTPPRTPTAVKTVPPGLPEEEAQESAMALAGSFGPDFLQELFRQARQGDAGRMSVQLQKVHSAAFSLLGGSGIGFADGGHHSVVEQSEGAAELTADFLDKVRDSSDNSTLLGAATEGGVSVVHMLLQHKANPSVSDRKGQTPLHKAADHGSLLTSLMLLDRMQASDRSVLPPANGDGETPEMLAAIAGHGELCHALEVFKQMQADALSRQLGSALQAPDPSGDALSLIELGHGSVRAHAAVLLRHSCIGSQMVPNLFQRIPDEQEELVAMVERVCNGLVTAESFLMSHAWDASDPGLDPSLRSFVTTAELRSQWQKIRQEALRGKGAGSVLELLCRLCDLGTLPRGPPIAPLATAGGIAQVTQSGERFRLRGINWYGASDCKHVVGGLDVQSLETICSSITTMGFNTVRLPFSNEMLRSSLLPGSIDFTKNPSLQSCASPLEVFDAVIKALGQHKLVVVINNHTSHGEWCGGPDRNGLWYDPGSEIYTEDQWIEDWAMLARRYQNWPHVGGFDLRNEVRFCPWPFRWASAYSWTSAAQRCAERLHKELGGRMRLLVVERIIWPMRSLEAYAAEGVLLPEWKQHLVLGVHHYSWNGPGRYLAFGHTMHGYLQGCVKNILRCIGFFSKENYGDMDSDELSDVIYGQWAYLLQDNVCPVWISEFGTELNEGYDLDWFRRFIEILGRLEVDFAYWSLNVGPKPGGQGDESYGFLSKDWTPLLSDLRVELMRQHGLLPT</sequence>
<dbReference type="SUPFAM" id="SSF48403">
    <property type="entry name" value="Ankyrin repeat"/>
    <property type="match status" value="1"/>
</dbReference>
<evidence type="ECO:0000313" key="9">
    <source>
        <dbReference type="EMBL" id="CAI3981921.1"/>
    </source>
</evidence>
<reference evidence="9" key="1">
    <citation type="submission" date="2022-10" db="EMBL/GenBank/DDBJ databases">
        <authorList>
            <person name="Chen Y."/>
            <person name="Dougan E. K."/>
            <person name="Chan C."/>
            <person name="Rhodes N."/>
            <person name="Thang M."/>
        </authorList>
    </citation>
    <scope>NUCLEOTIDE SEQUENCE</scope>
</reference>
<organism evidence="9">
    <name type="scientific">Cladocopium goreaui</name>
    <dbReference type="NCBI Taxonomy" id="2562237"/>
    <lineage>
        <taxon>Eukaryota</taxon>
        <taxon>Sar</taxon>
        <taxon>Alveolata</taxon>
        <taxon>Dinophyceae</taxon>
        <taxon>Suessiales</taxon>
        <taxon>Symbiodiniaceae</taxon>
        <taxon>Cladocopium</taxon>
    </lineage>
</organism>
<gene>
    <name evidence="9" type="ORF">C1SCF055_LOCUS9664</name>
</gene>
<evidence type="ECO:0000256" key="4">
    <source>
        <dbReference type="ARBA" id="ARBA00023277"/>
    </source>
</evidence>
<dbReference type="PANTHER" id="PTHR35923">
    <property type="entry name" value="MAJOR EXTRACELLULAR ENDOGLUCANASE"/>
    <property type="match status" value="1"/>
</dbReference>
<reference evidence="10 11" key="2">
    <citation type="submission" date="2024-05" db="EMBL/GenBank/DDBJ databases">
        <authorList>
            <person name="Chen Y."/>
            <person name="Shah S."/>
            <person name="Dougan E. K."/>
            <person name="Thang M."/>
            <person name="Chan C."/>
        </authorList>
    </citation>
    <scope>NUCLEOTIDE SEQUENCE [LARGE SCALE GENOMIC DNA]</scope>
</reference>
<dbReference type="OrthoDB" id="419599at2759"/>
<keyword evidence="5" id="KW-0326">Glycosidase</keyword>
<evidence type="ECO:0000256" key="1">
    <source>
        <dbReference type="ARBA" id="ARBA00005641"/>
    </source>
</evidence>
<dbReference type="Pfam" id="PF12796">
    <property type="entry name" value="Ank_2"/>
    <property type="match status" value="1"/>
</dbReference>
<dbReference type="Pfam" id="PF00150">
    <property type="entry name" value="Cellulase"/>
    <property type="match status" value="1"/>
</dbReference>
<evidence type="ECO:0000259" key="8">
    <source>
        <dbReference type="Pfam" id="PF00150"/>
    </source>
</evidence>
<feature type="domain" description="Glycoside hydrolase family 5" evidence="8">
    <location>
        <begin position="461"/>
        <end position="781"/>
    </location>
</feature>
<keyword evidence="4" id="KW-0119">Carbohydrate metabolism</keyword>
<keyword evidence="11" id="KW-1185">Reference proteome</keyword>
<dbReference type="Proteomes" id="UP001152797">
    <property type="component" value="Unassembled WGS sequence"/>
</dbReference>
<dbReference type="Gene3D" id="1.25.40.20">
    <property type="entry name" value="Ankyrin repeat-containing domain"/>
    <property type="match status" value="1"/>
</dbReference>
<comment type="similarity">
    <text evidence="1">Belongs to the glycosyl hydrolase 5 (cellulase A) family.</text>
</comment>
<dbReference type="InterPro" id="IPR002110">
    <property type="entry name" value="Ankyrin_rpt"/>
</dbReference>
<dbReference type="InterPro" id="IPR017853">
    <property type="entry name" value="GH"/>
</dbReference>
<protein>
    <submittedName>
        <fullName evidence="10">Endoglucanase</fullName>
    </submittedName>
</protein>
<evidence type="ECO:0000256" key="3">
    <source>
        <dbReference type="ARBA" id="ARBA00023001"/>
    </source>
</evidence>
<dbReference type="EMBL" id="CAMXCT030000669">
    <property type="protein sequence ID" value="CAL4769233.1"/>
    <property type="molecule type" value="Genomic_DNA"/>
</dbReference>
<name>A0A9P1FN24_9DINO</name>
<dbReference type="EMBL" id="CAMXCT020000669">
    <property type="protein sequence ID" value="CAL1135296.1"/>
    <property type="molecule type" value="Genomic_DNA"/>
</dbReference>
<evidence type="ECO:0000256" key="5">
    <source>
        <dbReference type="ARBA" id="ARBA00023295"/>
    </source>
</evidence>
<keyword evidence="3" id="KW-0136">Cellulose degradation</keyword>
<keyword evidence="6" id="KW-0624">Polysaccharide degradation</keyword>
<dbReference type="InterPro" id="IPR036770">
    <property type="entry name" value="Ankyrin_rpt-contain_sf"/>
</dbReference>
<dbReference type="Gene3D" id="3.20.20.80">
    <property type="entry name" value="Glycosidases"/>
    <property type="match status" value="1"/>
</dbReference>
<comment type="caution">
    <text evidence="9">The sequence shown here is derived from an EMBL/GenBank/DDBJ whole genome shotgun (WGS) entry which is preliminary data.</text>
</comment>
<evidence type="ECO:0000313" key="10">
    <source>
        <dbReference type="EMBL" id="CAL4769233.1"/>
    </source>
</evidence>
<dbReference type="SMART" id="SM00248">
    <property type="entry name" value="ANK"/>
    <property type="match status" value="3"/>
</dbReference>
<dbReference type="InterPro" id="IPR001547">
    <property type="entry name" value="Glyco_hydro_5"/>
</dbReference>
<proteinExistence type="inferred from homology"/>
<dbReference type="SUPFAM" id="SSF51445">
    <property type="entry name" value="(Trans)glycosidases"/>
    <property type="match status" value="1"/>
</dbReference>
<dbReference type="PANTHER" id="PTHR35923:SF2">
    <property type="entry name" value="ENDOGLUCANASE"/>
    <property type="match status" value="1"/>
</dbReference>
<evidence type="ECO:0000256" key="6">
    <source>
        <dbReference type="ARBA" id="ARBA00023326"/>
    </source>
</evidence>
<feature type="region of interest" description="Disordered" evidence="7">
    <location>
        <begin position="55"/>
        <end position="104"/>
    </location>
</feature>
<evidence type="ECO:0000256" key="7">
    <source>
        <dbReference type="SAM" id="MobiDB-lite"/>
    </source>
</evidence>
<evidence type="ECO:0000313" key="11">
    <source>
        <dbReference type="Proteomes" id="UP001152797"/>
    </source>
</evidence>
<dbReference type="GO" id="GO:0030245">
    <property type="term" value="P:cellulose catabolic process"/>
    <property type="evidence" value="ECO:0007669"/>
    <property type="project" value="UniProtKB-KW"/>
</dbReference>
<dbReference type="GO" id="GO:0004553">
    <property type="term" value="F:hydrolase activity, hydrolyzing O-glycosyl compounds"/>
    <property type="evidence" value="ECO:0007669"/>
    <property type="project" value="InterPro"/>
</dbReference>
<dbReference type="EMBL" id="CAMXCT010000669">
    <property type="protein sequence ID" value="CAI3981921.1"/>
    <property type="molecule type" value="Genomic_DNA"/>
</dbReference>
<keyword evidence="2" id="KW-0378">Hydrolase</keyword>